<keyword evidence="2" id="KW-1185">Reference proteome</keyword>
<dbReference type="EMBL" id="RCHU02000006">
    <property type="protein sequence ID" value="KAL3584975.1"/>
    <property type="molecule type" value="Genomic_DNA"/>
</dbReference>
<evidence type="ECO:0000313" key="1">
    <source>
        <dbReference type="EMBL" id="KAL3584975.1"/>
    </source>
</evidence>
<gene>
    <name evidence="1" type="ORF">D5086_011842</name>
</gene>
<evidence type="ECO:0000313" key="2">
    <source>
        <dbReference type="Proteomes" id="UP000309997"/>
    </source>
</evidence>
<accession>A0ACC4C235</accession>
<organism evidence="1 2">
    <name type="scientific">Populus alba</name>
    <name type="common">White poplar</name>
    <dbReference type="NCBI Taxonomy" id="43335"/>
    <lineage>
        <taxon>Eukaryota</taxon>
        <taxon>Viridiplantae</taxon>
        <taxon>Streptophyta</taxon>
        <taxon>Embryophyta</taxon>
        <taxon>Tracheophyta</taxon>
        <taxon>Spermatophyta</taxon>
        <taxon>Magnoliopsida</taxon>
        <taxon>eudicotyledons</taxon>
        <taxon>Gunneridae</taxon>
        <taxon>Pentapetalae</taxon>
        <taxon>rosids</taxon>
        <taxon>fabids</taxon>
        <taxon>Malpighiales</taxon>
        <taxon>Salicaceae</taxon>
        <taxon>Saliceae</taxon>
        <taxon>Populus</taxon>
    </lineage>
</organism>
<reference evidence="1 2" key="1">
    <citation type="journal article" date="2024" name="Plant Biotechnol. J.">
        <title>Genome and CRISPR/Cas9 system of a widespread forest tree (Populus alba) in the world.</title>
        <authorList>
            <person name="Liu Y.J."/>
            <person name="Jiang P.F."/>
            <person name="Han X.M."/>
            <person name="Li X.Y."/>
            <person name="Wang H.M."/>
            <person name="Wang Y.J."/>
            <person name="Wang X.X."/>
            <person name="Zeng Q.Y."/>
        </authorList>
    </citation>
    <scope>NUCLEOTIDE SEQUENCE [LARGE SCALE GENOMIC DNA]</scope>
    <source>
        <strain evidence="2">cv. PAL-ZL1</strain>
    </source>
</reference>
<sequence length="94" mass="10292">MEFGVPSPTFNIFATLALLNIFSFIGGIKMVISDVENKVLDLFTSQIVLSGLIVLINLPVYEGLFFRKDSGRIPNSVTYKSLIVSLLACSIALH</sequence>
<proteinExistence type="predicted"/>
<protein>
    <submittedName>
        <fullName evidence="1">Uncharacterized protein</fullName>
    </submittedName>
</protein>
<name>A0ACC4C235_POPAL</name>
<dbReference type="Proteomes" id="UP000309997">
    <property type="component" value="Unassembled WGS sequence"/>
</dbReference>
<comment type="caution">
    <text evidence="1">The sequence shown here is derived from an EMBL/GenBank/DDBJ whole genome shotgun (WGS) entry which is preliminary data.</text>
</comment>